<sequence>MQDSDEYDYFDELTEADLAAAEEVENRYIESQRTQQALQREPSGTEQPPAKRQKTGHPWNNTGVQHTEGPPNGGKDANARLARSSSLHSAAAILPDVPLANGYFKPAVQFDRNGRSNPVTNIHTAHRQPSQPSCTDTLQPTSVNRNNSYSTVQPHRVPAPQVIRPAPAQRPLAPPIARSSVAQRAATPSVPRSSPGQSTPTPYAAAAGRVVTPPISRPPVQRTSPLPASRPIPAQRQPSGLRVAVVAQDDRLQKELEEMRLQLEALRQEQVHAQESLRRAEDARMAKEGEVSILRKGIQKTAQEHAAEIAKIKAAKEAAEAMQLKIQNEKKEEIDRLKTQYTFKQHELETSGRSSPWTARSRKISRQAPPTPVRMPSQMREWNPLGIDNDATGLISFNGVTTSTQQPNGAKQGHEPRQTATEKPKMPGFMNAFDSSSPRPSQGNRGKPRQDAHNVSMAEESDSIFFSQPLSQRISPPRLHQSPPSPPSSPLGHKQAKKNARHLQLGSSSSAAQVQERTKPPVIHDIEMVDAQKEEAETEVIEEFPTMDWVAEVQRIILTHKRPSSKHLTMQLLMGNCLPDATSQEQREAYGRLSKSLLENMGVMLSDLVDADYVIRTVLDILVQMADVLQACAATNPLTGLVNMLRVLVLWLPTFSQLMFVRQDGAEDAGDMIFEVMCRIICAHLTPAEGERSGEFEELARETLGLLEDVAWVISDEYDSHLASVSSRHDVMSVLLAPSHPTWFLYHSVRVLILIASHHSIFRSLLSIPDSPTDSGEVAPKDFSRIPHIEQMAVYLRDTSRTGPEADNLRDAVMTFVATLCVAHPDAVRILQQSHMLIPSVLAFLSNITTPLFEEDPEFLSVSERVDATAMRSVRTVSVLYALVFGADSVLDLYNKLRRVSPRDIPSMYDLAVVTLGRLSWADPPIEASEDARNLLDQALDLSRALLELFVEGPLLELVWSAFQPGYGHSAAAEGSGDLGDDDEEEEARLQHPPVSQEV</sequence>
<dbReference type="Proteomes" id="UP000076727">
    <property type="component" value="Unassembled WGS sequence"/>
</dbReference>
<evidence type="ECO:0000256" key="2">
    <source>
        <dbReference type="SAM" id="MobiDB-lite"/>
    </source>
</evidence>
<evidence type="ECO:0000313" key="4">
    <source>
        <dbReference type="Proteomes" id="UP000076727"/>
    </source>
</evidence>
<feature type="compositionally biased region" description="Polar residues" evidence="2">
    <location>
        <begin position="115"/>
        <end position="153"/>
    </location>
</feature>
<organism evidence="3 4">
    <name type="scientific">Daedalea quercina L-15889</name>
    <dbReference type="NCBI Taxonomy" id="1314783"/>
    <lineage>
        <taxon>Eukaryota</taxon>
        <taxon>Fungi</taxon>
        <taxon>Dikarya</taxon>
        <taxon>Basidiomycota</taxon>
        <taxon>Agaricomycotina</taxon>
        <taxon>Agaricomycetes</taxon>
        <taxon>Polyporales</taxon>
        <taxon>Fomitopsis</taxon>
    </lineage>
</organism>
<reference evidence="3 4" key="1">
    <citation type="journal article" date="2016" name="Mol. Biol. Evol.">
        <title>Comparative Genomics of Early-Diverging Mushroom-Forming Fungi Provides Insights into the Origins of Lignocellulose Decay Capabilities.</title>
        <authorList>
            <person name="Nagy L.G."/>
            <person name="Riley R."/>
            <person name="Tritt A."/>
            <person name="Adam C."/>
            <person name="Daum C."/>
            <person name="Floudas D."/>
            <person name="Sun H."/>
            <person name="Yadav J.S."/>
            <person name="Pangilinan J."/>
            <person name="Larsson K.H."/>
            <person name="Matsuura K."/>
            <person name="Barry K."/>
            <person name="Labutti K."/>
            <person name="Kuo R."/>
            <person name="Ohm R.A."/>
            <person name="Bhattacharya S.S."/>
            <person name="Shirouzu T."/>
            <person name="Yoshinaga Y."/>
            <person name="Martin F.M."/>
            <person name="Grigoriev I.V."/>
            <person name="Hibbett D.S."/>
        </authorList>
    </citation>
    <scope>NUCLEOTIDE SEQUENCE [LARGE SCALE GENOMIC DNA]</scope>
    <source>
        <strain evidence="3 4">L-15889</strain>
    </source>
</reference>
<feature type="region of interest" description="Disordered" evidence="2">
    <location>
        <begin position="27"/>
        <end position="86"/>
    </location>
</feature>
<feature type="region of interest" description="Disordered" evidence="2">
    <location>
        <begin position="113"/>
        <end position="241"/>
    </location>
</feature>
<feature type="compositionally biased region" description="Polar residues" evidence="2">
    <location>
        <begin position="398"/>
        <end position="409"/>
    </location>
</feature>
<protein>
    <submittedName>
        <fullName evidence="3">Uncharacterized protein</fullName>
    </submittedName>
</protein>
<evidence type="ECO:0000256" key="1">
    <source>
        <dbReference type="SAM" id="Coils"/>
    </source>
</evidence>
<feature type="compositionally biased region" description="Low complexity" evidence="2">
    <location>
        <begin position="164"/>
        <end position="178"/>
    </location>
</feature>
<feature type="region of interest" description="Disordered" evidence="2">
    <location>
        <begin position="346"/>
        <end position="378"/>
    </location>
</feature>
<feature type="compositionally biased region" description="Polar residues" evidence="2">
    <location>
        <begin position="31"/>
        <end position="46"/>
    </location>
</feature>
<proteinExistence type="predicted"/>
<accession>A0A165MP58</accession>
<dbReference type="AlphaFoldDB" id="A0A165MP58"/>
<keyword evidence="4" id="KW-1185">Reference proteome</keyword>
<evidence type="ECO:0000313" key="3">
    <source>
        <dbReference type="EMBL" id="KZT65939.1"/>
    </source>
</evidence>
<dbReference type="EMBL" id="KV429097">
    <property type="protein sequence ID" value="KZT65939.1"/>
    <property type="molecule type" value="Genomic_DNA"/>
</dbReference>
<feature type="region of interest" description="Disordered" evidence="2">
    <location>
        <begin position="473"/>
        <end position="520"/>
    </location>
</feature>
<feature type="coiled-coil region" evidence="1">
    <location>
        <begin position="249"/>
        <end position="332"/>
    </location>
</feature>
<dbReference type="OrthoDB" id="3366922at2759"/>
<feature type="compositionally biased region" description="Polar residues" evidence="2">
    <location>
        <begin position="190"/>
        <end position="201"/>
    </location>
</feature>
<keyword evidence="1" id="KW-0175">Coiled coil</keyword>
<gene>
    <name evidence="3" type="ORF">DAEQUDRAFT_490691</name>
</gene>
<feature type="region of interest" description="Disordered" evidence="2">
    <location>
        <begin position="394"/>
        <end position="458"/>
    </location>
</feature>
<feature type="region of interest" description="Disordered" evidence="2">
    <location>
        <begin position="971"/>
        <end position="999"/>
    </location>
</feature>
<name>A0A165MP58_9APHY</name>
<feature type="compositionally biased region" description="Polar residues" evidence="2">
    <location>
        <begin position="433"/>
        <end position="444"/>
    </location>
</feature>
<feature type="compositionally biased region" description="Basic and acidic residues" evidence="2">
    <location>
        <begin position="412"/>
        <end position="425"/>
    </location>
</feature>
<feature type="compositionally biased region" description="Polar residues" evidence="2">
    <location>
        <begin position="505"/>
        <end position="515"/>
    </location>
</feature>